<name>A0A1W2GJX8_REIFA</name>
<dbReference type="STRING" id="692418.SAMN04488029_3008"/>
<evidence type="ECO:0000256" key="1">
    <source>
        <dbReference type="SAM" id="Phobius"/>
    </source>
</evidence>
<dbReference type="Proteomes" id="UP000192472">
    <property type="component" value="Unassembled WGS sequence"/>
</dbReference>
<feature type="transmembrane region" description="Helical" evidence="1">
    <location>
        <begin position="54"/>
        <end position="73"/>
    </location>
</feature>
<dbReference type="InterPro" id="IPR009305">
    <property type="entry name" value="Mpo1-like"/>
</dbReference>
<dbReference type="GO" id="GO:0046521">
    <property type="term" value="P:sphingoid catabolic process"/>
    <property type="evidence" value="ECO:0007669"/>
    <property type="project" value="TreeGrafter"/>
</dbReference>
<dbReference type="AlphaFoldDB" id="A0A1W2GJX8"/>
<keyword evidence="1" id="KW-0812">Transmembrane</keyword>
<dbReference type="OrthoDB" id="5515308at2"/>
<gene>
    <name evidence="2" type="ORF">SAMN04488029_3008</name>
</gene>
<dbReference type="GO" id="GO:0016020">
    <property type="term" value="C:membrane"/>
    <property type="evidence" value="ECO:0007669"/>
    <property type="project" value="GOC"/>
</dbReference>
<protein>
    <submittedName>
        <fullName evidence="2">Uncharacterized membrane protein YGL010W</fullName>
    </submittedName>
</protein>
<proteinExistence type="predicted"/>
<feature type="transmembrane region" description="Helical" evidence="1">
    <location>
        <begin position="78"/>
        <end position="98"/>
    </location>
</feature>
<dbReference type="PANTHER" id="PTHR28026:SF9">
    <property type="entry name" value="2-HYDROXY-PALMITIC ACID DIOXYGENASE MPO1"/>
    <property type="match status" value="1"/>
</dbReference>
<sequence>MRKIDQLLSEYGESHQNPTNKLIHWICVPAIFWSIVGLFWSIPNGFLISAFPNVSSPFLNWATIALVAVLLYYFTLSFWLFVGMAVAVMGFLYLTLFVEQLGMAPVWQISIGVFVIAWIGQFYGHNVEGKKPSFFKDVQFLMIGPAWLMHFLYKKIGLPY</sequence>
<reference evidence="2 3" key="1">
    <citation type="submission" date="2017-04" db="EMBL/GenBank/DDBJ databases">
        <authorList>
            <person name="Afonso C.L."/>
            <person name="Miller P.J."/>
            <person name="Scott M.A."/>
            <person name="Spackman E."/>
            <person name="Goraichik I."/>
            <person name="Dimitrov K.M."/>
            <person name="Suarez D.L."/>
            <person name="Swayne D.E."/>
        </authorList>
    </citation>
    <scope>NUCLEOTIDE SEQUENCE [LARGE SCALE GENOMIC DNA]</scope>
    <source>
        <strain evidence="2 3">DSM 26133</strain>
    </source>
</reference>
<keyword evidence="1" id="KW-0472">Membrane</keyword>
<keyword evidence="1" id="KW-1133">Transmembrane helix</keyword>
<dbReference type="Pfam" id="PF06127">
    <property type="entry name" value="Mpo1-like"/>
    <property type="match status" value="1"/>
</dbReference>
<dbReference type="EMBL" id="FWYF01000003">
    <property type="protein sequence ID" value="SMD36648.1"/>
    <property type="molecule type" value="Genomic_DNA"/>
</dbReference>
<feature type="transmembrane region" description="Helical" evidence="1">
    <location>
        <begin position="104"/>
        <end position="122"/>
    </location>
</feature>
<organism evidence="2 3">
    <name type="scientific">Reichenbachiella faecimaris</name>
    <dbReference type="NCBI Taxonomy" id="692418"/>
    <lineage>
        <taxon>Bacteria</taxon>
        <taxon>Pseudomonadati</taxon>
        <taxon>Bacteroidota</taxon>
        <taxon>Cytophagia</taxon>
        <taxon>Cytophagales</taxon>
        <taxon>Reichenbachiellaceae</taxon>
        <taxon>Reichenbachiella</taxon>
    </lineage>
</organism>
<keyword evidence="3" id="KW-1185">Reference proteome</keyword>
<dbReference type="PANTHER" id="PTHR28026">
    <property type="entry name" value="DUF962 DOMAIN PROTEIN (AFU_ORTHOLOGUE AFUA_8G05310)"/>
    <property type="match status" value="1"/>
</dbReference>
<evidence type="ECO:0000313" key="2">
    <source>
        <dbReference type="EMBL" id="SMD36648.1"/>
    </source>
</evidence>
<feature type="transmembrane region" description="Helical" evidence="1">
    <location>
        <begin position="22"/>
        <end position="42"/>
    </location>
</feature>
<accession>A0A1W2GJX8</accession>
<dbReference type="RefSeq" id="WP_084373650.1">
    <property type="nucleotide sequence ID" value="NZ_FWYF01000003.1"/>
</dbReference>
<evidence type="ECO:0000313" key="3">
    <source>
        <dbReference type="Proteomes" id="UP000192472"/>
    </source>
</evidence>